<feature type="transmembrane region" description="Helical" evidence="1">
    <location>
        <begin position="211"/>
        <end position="231"/>
    </location>
</feature>
<feature type="transmembrane region" description="Helical" evidence="1">
    <location>
        <begin position="372"/>
        <end position="393"/>
    </location>
</feature>
<dbReference type="InterPro" id="IPR036259">
    <property type="entry name" value="MFS_trans_sf"/>
</dbReference>
<feature type="transmembrane region" description="Helical" evidence="1">
    <location>
        <begin position="274"/>
        <end position="292"/>
    </location>
</feature>
<dbReference type="AlphaFoldDB" id="A0A101EQJ3"/>
<dbReference type="InterPro" id="IPR052528">
    <property type="entry name" value="Sugar_transport-like"/>
</dbReference>
<evidence type="ECO:0000313" key="2">
    <source>
        <dbReference type="EMBL" id="KUK23056.1"/>
    </source>
</evidence>
<reference evidence="2 3" key="1">
    <citation type="journal article" date="2015" name="MBio">
        <title>Genome-Resolved Metagenomic Analysis Reveals Roles for Candidate Phyla and Other Microbial Community Members in Biogeochemical Transformations in Oil Reservoirs.</title>
        <authorList>
            <person name="Hu P."/>
            <person name="Tom L."/>
            <person name="Singh A."/>
            <person name="Thomas B.C."/>
            <person name="Baker B.J."/>
            <person name="Piceno Y.M."/>
            <person name="Andersen G.L."/>
            <person name="Banfield J.F."/>
        </authorList>
    </citation>
    <scope>NUCLEOTIDE SEQUENCE [LARGE SCALE GENOMIC DNA]</scope>
    <source>
        <strain evidence="2">46_26</strain>
    </source>
</reference>
<keyword evidence="1" id="KW-0812">Transmembrane</keyword>
<feature type="transmembrane region" description="Helical" evidence="1">
    <location>
        <begin position="98"/>
        <end position="118"/>
    </location>
</feature>
<feature type="transmembrane region" description="Helical" evidence="1">
    <location>
        <begin position="70"/>
        <end position="92"/>
    </location>
</feature>
<dbReference type="SUPFAM" id="SSF103473">
    <property type="entry name" value="MFS general substrate transporter"/>
    <property type="match status" value="1"/>
</dbReference>
<dbReference type="Proteomes" id="UP000058636">
    <property type="component" value="Unassembled WGS sequence"/>
</dbReference>
<feature type="transmembrane region" description="Helical" evidence="1">
    <location>
        <begin position="139"/>
        <end position="157"/>
    </location>
</feature>
<feature type="transmembrane region" description="Helical" evidence="1">
    <location>
        <begin position="39"/>
        <end position="58"/>
    </location>
</feature>
<sequence>MKKAYLFLTLEGVFSLFYALLIQGPVFTGLAMLFNLDEFLLSVAAAIPPMMQFFQLFASFFVQKYRKRRFLVNVFNAFSRFSFAFLIVFLLLGKTEPLIFIVALVISQIFAALSSSTWNSWMRDLVPPEERGRVFGNRNMFLSIGNALIIYLYSSIVDHFSSGFVLVLLISTVGTVLSIFAMNKIPDVPVKETGTGIPLKVVFKDENFMKFVFFTFYWNMAVTFSSAFYHYHLLKNLGVDYTYIAYMMIVNNFVAMLVYRILGKVSDRVGHKTIAEFGITLASFVSGMWFFMNTNTYRTLMIADAFLSSIAWSAINLSLAILPMEVAFESDPIFFGLNASFASAGSLIGSFAGGITAKFLSGIYVNLHGFEIFGLQLLFLMAGIFRFSAVFFLRRVKVKKYIPFRAFMLSTLSVTLRRPVYRILDVYLLLKRGNERVRELVGRSKRRESNTDEQGGKQG</sequence>
<dbReference type="GO" id="GO:0022857">
    <property type="term" value="F:transmembrane transporter activity"/>
    <property type="evidence" value="ECO:0007669"/>
    <property type="project" value="InterPro"/>
</dbReference>
<dbReference type="PATRIC" id="fig|93930.3.peg.1693"/>
<dbReference type="PANTHER" id="PTHR23526:SF2">
    <property type="entry name" value="MAJOR FACILITATOR SUPERFAMILY (MFS) PROFILE DOMAIN-CONTAINING PROTEIN"/>
    <property type="match status" value="1"/>
</dbReference>
<organism evidence="2 3">
    <name type="scientific">Thermotoga petrophila</name>
    <dbReference type="NCBI Taxonomy" id="93929"/>
    <lineage>
        <taxon>Bacteria</taxon>
        <taxon>Thermotogati</taxon>
        <taxon>Thermotogota</taxon>
        <taxon>Thermotogae</taxon>
        <taxon>Thermotogales</taxon>
        <taxon>Thermotogaceae</taxon>
        <taxon>Thermotoga</taxon>
    </lineage>
</organism>
<feature type="transmembrane region" description="Helical" evidence="1">
    <location>
        <begin position="243"/>
        <end position="262"/>
    </location>
</feature>
<accession>A0A101EQJ3</accession>
<feature type="transmembrane region" description="Helical" evidence="1">
    <location>
        <begin position="334"/>
        <end position="360"/>
    </location>
</feature>
<dbReference type="PANTHER" id="PTHR23526">
    <property type="entry name" value="INTEGRAL MEMBRANE TRANSPORT PROTEIN-RELATED"/>
    <property type="match status" value="1"/>
</dbReference>
<keyword evidence="1" id="KW-1133">Transmembrane helix</keyword>
<evidence type="ECO:0000256" key="1">
    <source>
        <dbReference type="SAM" id="Phobius"/>
    </source>
</evidence>
<dbReference type="CDD" id="cd06174">
    <property type="entry name" value="MFS"/>
    <property type="match status" value="1"/>
</dbReference>
<name>A0A101EQJ3_9THEM</name>
<dbReference type="EMBL" id="LGFG01000057">
    <property type="protein sequence ID" value="KUK23056.1"/>
    <property type="molecule type" value="Genomic_DNA"/>
</dbReference>
<feature type="transmembrane region" description="Helical" evidence="1">
    <location>
        <begin position="12"/>
        <end position="33"/>
    </location>
</feature>
<dbReference type="Pfam" id="PF07690">
    <property type="entry name" value="MFS_1"/>
    <property type="match status" value="1"/>
</dbReference>
<protein>
    <submittedName>
        <fullName evidence="2">Major facilitator superfamily MFS_1</fullName>
    </submittedName>
</protein>
<dbReference type="Gene3D" id="1.20.1250.20">
    <property type="entry name" value="MFS general substrate transporter like domains"/>
    <property type="match status" value="2"/>
</dbReference>
<dbReference type="InterPro" id="IPR011701">
    <property type="entry name" value="MFS"/>
</dbReference>
<gene>
    <name evidence="2" type="ORF">XD57_0839</name>
</gene>
<evidence type="ECO:0000313" key="3">
    <source>
        <dbReference type="Proteomes" id="UP000058636"/>
    </source>
</evidence>
<feature type="transmembrane region" description="Helical" evidence="1">
    <location>
        <begin position="298"/>
        <end position="322"/>
    </location>
</feature>
<proteinExistence type="predicted"/>
<comment type="caution">
    <text evidence="2">The sequence shown here is derived from an EMBL/GenBank/DDBJ whole genome shotgun (WGS) entry which is preliminary data.</text>
</comment>
<feature type="transmembrane region" description="Helical" evidence="1">
    <location>
        <begin position="163"/>
        <end position="182"/>
    </location>
</feature>
<keyword evidence="1" id="KW-0472">Membrane</keyword>